<dbReference type="PANTHER" id="PTHR31212">
    <property type="entry name" value="ALPHA-KETOGLUTARATE-DEPENDENT DIOXYGENASE ALKB HOMOLOG 3"/>
    <property type="match status" value="1"/>
</dbReference>
<dbReference type="InterPro" id="IPR037151">
    <property type="entry name" value="AlkB-like_sf"/>
</dbReference>
<dbReference type="EMBL" id="DF849890">
    <property type="protein sequence ID" value="GAT59653.1"/>
    <property type="molecule type" value="Genomic_DNA"/>
</dbReference>
<evidence type="ECO:0000313" key="4">
    <source>
        <dbReference type="Proteomes" id="UP000815677"/>
    </source>
</evidence>
<feature type="domain" description="Fe2OG dioxygenase" evidence="2">
    <location>
        <begin position="260"/>
        <end position="397"/>
    </location>
</feature>
<dbReference type="Pfam" id="PF13532">
    <property type="entry name" value="2OG-FeII_Oxy_2"/>
    <property type="match status" value="1"/>
</dbReference>
<evidence type="ECO:0000256" key="1">
    <source>
        <dbReference type="SAM" id="MobiDB-lite"/>
    </source>
</evidence>
<name>A0ABQ0M8F8_MYCCL</name>
<dbReference type="SUPFAM" id="SSF51197">
    <property type="entry name" value="Clavaminate synthase-like"/>
    <property type="match status" value="1"/>
</dbReference>
<sequence length="485" mass="54130">MADADTETLVVIVQTLLPTSHSSIEDILDALANCDGDPTAAAERLSSQSPSKKRRVGGLDAWLKGRKDTNNTVKQAPLSVASTSPTRKRPPSSSSSSSSSRPTVDLMSVLRQAPKVDKAPQKLPPLFLSSPAMVAEHVPCVTLHPAILPPELACSLFYTMVDRAQSWSVNKWWLFDRVVESPHRTSFFARRTNGLDDNDQWQQAAQFWYNGRKTGVPETFPPEMEEACKIIERAVNEEMKKRPRFPLEWAGASESDPGWRANVAASNCYEGGKDGVGFHSDQLTYLGPYTTIASLSLGTTRHSLHAATPYHPGTSRRFRLRETIPTQDAKTRQARTFNIPLTHNSLTIMHASCQEKFKHCIPQENVIDAYRPAYPRSPGVPIEPSNIRINITFRFYRPDFRPETIPRCNCDVPMILRPDMKNHVDDPSKTDKYWWTCYAGAQNDGKGCTLWKVFDMEKEGRGPVVGSASQVHVTQELPNLDAGVE</sequence>
<proteinExistence type="predicted"/>
<dbReference type="Gene3D" id="2.60.120.590">
    <property type="entry name" value="Alpha-ketoglutarate-dependent dioxygenase AlkB-like"/>
    <property type="match status" value="1"/>
</dbReference>
<dbReference type="InterPro" id="IPR027450">
    <property type="entry name" value="AlkB-like"/>
</dbReference>
<dbReference type="InterPro" id="IPR032854">
    <property type="entry name" value="ALKBH3"/>
</dbReference>
<feature type="compositionally biased region" description="Low complexity" evidence="1">
    <location>
        <begin position="91"/>
        <end position="103"/>
    </location>
</feature>
<organism evidence="3 4">
    <name type="scientific">Mycena chlorophos</name>
    <name type="common">Agaric fungus</name>
    <name type="synonym">Agaricus chlorophos</name>
    <dbReference type="NCBI Taxonomy" id="658473"/>
    <lineage>
        <taxon>Eukaryota</taxon>
        <taxon>Fungi</taxon>
        <taxon>Dikarya</taxon>
        <taxon>Basidiomycota</taxon>
        <taxon>Agaricomycotina</taxon>
        <taxon>Agaricomycetes</taxon>
        <taxon>Agaricomycetidae</taxon>
        <taxon>Agaricales</taxon>
        <taxon>Marasmiineae</taxon>
        <taxon>Mycenaceae</taxon>
        <taxon>Mycena</taxon>
    </lineage>
</organism>
<accession>A0ABQ0M8F8</accession>
<feature type="region of interest" description="Disordered" evidence="1">
    <location>
        <begin position="39"/>
        <end position="104"/>
    </location>
</feature>
<keyword evidence="4" id="KW-1185">Reference proteome</keyword>
<dbReference type="PANTHER" id="PTHR31212:SF4">
    <property type="entry name" value="ALPHA-KETOGLUTARATE-DEPENDENT DIOXYGENASE ALKB HOMOLOG 3"/>
    <property type="match status" value="1"/>
</dbReference>
<dbReference type="InterPro" id="IPR005123">
    <property type="entry name" value="Oxoglu/Fe-dep_dioxygenase_dom"/>
</dbReference>
<reference evidence="3" key="1">
    <citation type="submission" date="2014-09" db="EMBL/GenBank/DDBJ databases">
        <title>Genome sequence of the luminous mushroom Mycena chlorophos for searching fungal bioluminescence genes.</title>
        <authorList>
            <person name="Tanaka Y."/>
            <person name="Kasuga D."/>
            <person name="Oba Y."/>
            <person name="Hase S."/>
            <person name="Sato K."/>
            <person name="Oba Y."/>
            <person name="Sakakibara Y."/>
        </authorList>
    </citation>
    <scope>NUCLEOTIDE SEQUENCE</scope>
</reference>
<evidence type="ECO:0000259" key="2">
    <source>
        <dbReference type="PROSITE" id="PS51471"/>
    </source>
</evidence>
<dbReference type="PROSITE" id="PS51471">
    <property type="entry name" value="FE2OG_OXY"/>
    <property type="match status" value="1"/>
</dbReference>
<gene>
    <name evidence="3" type="ORF">MCHLO_15912</name>
</gene>
<dbReference type="Proteomes" id="UP000815677">
    <property type="component" value="Unassembled WGS sequence"/>
</dbReference>
<protein>
    <submittedName>
        <fullName evidence="3">GRF zinc finger family protein</fullName>
    </submittedName>
</protein>
<evidence type="ECO:0000313" key="3">
    <source>
        <dbReference type="EMBL" id="GAT59653.1"/>
    </source>
</evidence>